<reference evidence="2" key="2">
    <citation type="journal article" date="2023" name="Science">
        <title>Genomic signatures of disease resistance in endangered staghorn corals.</title>
        <authorList>
            <person name="Vollmer S.V."/>
            <person name="Selwyn J.D."/>
            <person name="Despard B.A."/>
            <person name="Roesel C.L."/>
        </authorList>
    </citation>
    <scope>NUCLEOTIDE SEQUENCE</scope>
    <source>
        <strain evidence="2">K2</strain>
    </source>
</reference>
<keyword evidence="1" id="KW-1133">Transmembrane helix</keyword>
<feature type="transmembrane region" description="Helical" evidence="1">
    <location>
        <begin position="7"/>
        <end position="24"/>
    </location>
</feature>
<keyword evidence="1" id="KW-0472">Membrane</keyword>
<comment type="caution">
    <text evidence="2">The sequence shown here is derived from an EMBL/GenBank/DDBJ whole genome shotgun (WGS) entry which is preliminary data.</text>
</comment>
<dbReference type="EMBL" id="JARQWQ010000013">
    <property type="protein sequence ID" value="KAK2567847.1"/>
    <property type="molecule type" value="Genomic_DNA"/>
</dbReference>
<dbReference type="Proteomes" id="UP001249851">
    <property type="component" value="Unassembled WGS sequence"/>
</dbReference>
<sequence length="425" mass="48729">MIARRSVTLTLTVIVLLVVNFWLFKKEVEPEFRPTTYTDIDNALIDSLRTDIISAPTRETTTETKKRKFFIAFGFGDQLTCATESLLELAALSKYGERNVVVPFAKNSKLYGTKLDEHTGTLSRYFDLKELNETLKTHGYGTMVHWEYFQEYCPQQLNVLLTFFYPFHYVPELSMSQKKRLNETGWTKCSGSDSKELRMFEVRERICINPEVLTSMEKLEHDVLRHAPCVGIFLWRGIGPGRGHFTIPSYISPPGKIKYALHISPDLKQITEQFVAQELGNDFVSVHIRSEWIMRDNGGSVDHVLQCLRQLEDKLKSVKNEIGFEKVFLATDFSKFGSDSNSIQPARDEKPKLLNALHRIINKPQTFDPKNIPDRGSVAIVEMSILASGKRLFLVGGGKFEKWTEFQYNKVNEIPAIKICFHKSL</sequence>
<keyword evidence="3" id="KW-1185">Reference proteome</keyword>
<name>A0AAD9QUM6_ACRCE</name>
<evidence type="ECO:0000313" key="3">
    <source>
        <dbReference type="Proteomes" id="UP001249851"/>
    </source>
</evidence>
<accession>A0AAD9QUM6</accession>
<evidence type="ECO:0000256" key="1">
    <source>
        <dbReference type="SAM" id="Phobius"/>
    </source>
</evidence>
<keyword evidence="1" id="KW-0812">Transmembrane</keyword>
<organism evidence="2 3">
    <name type="scientific">Acropora cervicornis</name>
    <name type="common">Staghorn coral</name>
    <dbReference type="NCBI Taxonomy" id="6130"/>
    <lineage>
        <taxon>Eukaryota</taxon>
        <taxon>Metazoa</taxon>
        <taxon>Cnidaria</taxon>
        <taxon>Anthozoa</taxon>
        <taxon>Hexacorallia</taxon>
        <taxon>Scleractinia</taxon>
        <taxon>Astrocoeniina</taxon>
        <taxon>Acroporidae</taxon>
        <taxon>Acropora</taxon>
    </lineage>
</organism>
<reference evidence="2" key="1">
    <citation type="journal article" date="2023" name="G3 (Bethesda)">
        <title>Whole genome assembly and annotation of the endangered Caribbean coral Acropora cervicornis.</title>
        <authorList>
            <person name="Selwyn J.D."/>
            <person name="Vollmer S.V."/>
        </authorList>
    </citation>
    <scope>NUCLEOTIDE SEQUENCE</scope>
    <source>
        <strain evidence="2">K2</strain>
    </source>
</reference>
<protein>
    <submittedName>
        <fullName evidence="2">Uncharacterized protein</fullName>
    </submittedName>
</protein>
<gene>
    <name evidence="2" type="ORF">P5673_007728</name>
</gene>
<dbReference type="Gene3D" id="3.40.50.11350">
    <property type="match status" value="1"/>
</dbReference>
<dbReference type="AlphaFoldDB" id="A0AAD9QUM6"/>
<proteinExistence type="predicted"/>
<evidence type="ECO:0000313" key="2">
    <source>
        <dbReference type="EMBL" id="KAK2567847.1"/>
    </source>
</evidence>